<proteinExistence type="predicted"/>
<evidence type="ECO:0000313" key="1">
    <source>
        <dbReference type="EMBL" id="LAA90607.1"/>
    </source>
</evidence>
<sequence length="107" mass="12879">MFLSFLRKKSKVKNIYIPGQVHFVEHLIFQKVFFPLPQQGQAFKKINPKCSQKHQLFTFLQNARPVYKCVQKFLYIEINIVHINNSVHTYRYYKFHGARSSFLVRSR</sequence>
<accession>A0A2D4J2B9</accession>
<dbReference type="EMBL" id="IACK01142989">
    <property type="protein sequence ID" value="LAA90607.1"/>
    <property type="molecule type" value="Transcribed_RNA"/>
</dbReference>
<name>A0A2D4J2B9_MICLE</name>
<dbReference type="AlphaFoldDB" id="A0A2D4J2B9"/>
<reference evidence="1" key="2">
    <citation type="submission" date="2017-11" db="EMBL/GenBank/DDBJ databases">
        <title>Coralsnake Venomics: Analyses of Venom Gland Transcriptomes and Proteomes of Six Brazilian Taxa.</title>
        <authorList>
            <person name="Aird S.D."/>
            <person name="Jorge da Silva N."/>
            <person name="Qiu L."/>
            <person name="Villar-Briones A."/>
            <person name="Aparecida-Saddi V."/>
            <person name="Campos-Telles M.P."/>
            <person name="Grau M."/>
            <person name="Mikheyev A.S."/>
        </authorList>
    </citation>
    <scope>NUCLEOTIDE SEQUENCE</scope>
    <source>
        <tissue evidence="1">Venom_gland</tissue>
    </source>
</reference>
<protein>
    <submittedName>
        <fullName evidence="1">Uncharacterized protein</fullName>
    </submittedName>
</protein>
<reference evidence="1" key="1">
    <citation type="submission" date="2017-07" db="EMBL/GenBank/DDBJ databases">
        <authorList>
            <person name="Mikheyev A."/>
            <person name="Grau M."/>
        </authorList>
    </citation>
    <scope>NUCLEOTIDE SEQUENCE</scope>
    <source>
        <tissue evidence="1">Venom_gland</tissue>
    </source>
</reference>
<organism evidence="1">
    <name type="scientific">Micrurus lemniscatus lemniscatus</name>
    <dbReference type="NCBI Taxonomy" id="129467"/>
    <lineage>
        <taxon>Eukaryota</taxon>
        <taxon>Metazoa</taxon>
        <taxon>Chordata</taxon>
        <taxon>Craniata</taxon>
        <taxon>Vertebrata</taxon>
        <taxon>Euteleostomi</taxon>
        <taxon>Lepidosauria</taxon>
        <taxon>Squamata</taxon>
        <taxon>Bifurcata</taxon>
        <taxon>Unidentata</taxon>
        <taxon>Episquamata</taxon>
        <taxon>Toxicofera</taxon>
        <taxon>Serpentes</taxon>
        <taxon>Colubroidea</taxon>
        <taxon>Elapidae</taxon>
        <taxon>Elapinae</taxon>
        <taxon>Micrurus</taxon>
    </lineage>
</organism>